<evidence type="ECO:0000313" key="3">
    <source>
        <dbReference type="EMBL" id="WAQ99370.1"/>
    </source>
</evidence>
<name>A0ABY7DSP3_MYAAR</name>
<keyword evidence="4" id="KW-1185">Reference proteome</keyword>
<gene>
    <name evidence="3" type="ORF">MAR_023743</name>
</gene>
<accession>A0ABY7DSP3</accession>
<feature type="compositionally biased region" description="Polar residues" evidence="2">
    <location>
        <begin position="85"/>
        <end position="105"/>
    </location>
</feature>
<protein>
    <submittedName>
        <fullName evidence="3">Uncharacterized protein</fullName>
    </submittedName>
</protein>
<evidence type="ECO:0000256" key="1">
    <source>
        <dbReference type="SAM" id="Coils"/>
    </source>
</evidence>
<feature type="region of interest" description="Disordered" evidence="2">
    <location>
        <begin position="85"/>
        <end position="111"/>
    </location>
</feature>
<organism evidence="3 4">
    <name type="scientific">Mya arenaria</name>
    <name type="common">Soft-shell clam</name>
    <dbReference type="NCBI Taxonomy" id="6604"/>
    <lineage>
        <taxon>Eukaryota</taxon>
        <taxon>Metazoa</taxon>
        <taxon>Spiralia</taxon>
        <taxon>Lophotrochozoa</taxon>
        <taxon>Mollusca</taxon>
        <taxon>Bivalvia</taxon>
        <taxon>Autobranchia</taxon>
        <taxon>Heteroconchia</taxon>
        <taxon>Euheterodonta</taxon>
        <taxon>Imparidentia</taxon>
        <taxon>Neoheterodontei</taxon>
        <taxon>Myida</taxon>
        <taxon>Myoidea</taxon>
        <taxon>Myidae</taxon>
        <taxon>Mya</taxon>
    </lineage>
</organism>
<dbReference type="EMBL" id="CP111014">
    <property type="protein sequence ID" value="WAQ99370.1"/>
    <property type="molecule type" value="Genomic_DNA"/>
</dbReference>
<sequence length="273" mass="31528">MGNNRSKGGRDATCKLEDETLKEVEEEVAEWSRTIQRIKGNQGAKMDESDLIHRMNTTAKNITCYISNVDEDQTGQAGLYLNVNGPVNPTSSSKRTQNEDGTCSGQDREEEISRKRENIQDLHAENDQLKICGNARALHALNEIQTTYNTPEFMFELLPQNTYETWVNMGFRRVLWSAYTFCVINSNELVTKMEAVTEELFEDIRRREHSLTLPQSPHGRETNPLLALEDYFFERHWKPKQRKEAQKNWNKQTSVRPTNMGQELIKMRKGVAV</sequence>
<reference evidence="3" key="1">
    <citation type="submission" date="2022-11" db="EMBL/GenBank/DDBJ databases">
        <title>Centuries of genome instability and evolution in soft-shell clam transmissible cancer (bioRxiv).</title>
        <authorList>
            <person name="Hart S.F.M."/>
            <person name="Yonemitsu M.A."/>
            <person name="Giersch R.M."/>
            <person name="Beal B.F."/>
            <person name="Arriagada G."/>
            <person name="Davis B.W."/>
            <person name="Ostrander E.A."/>
            <person name="Goff S.P."/>
            <person name="Metzger M.J."/>
        </authorList>
    </citation>
    <scope>NUCLEOTIDE SEQUENCE</scope>
    <source>
        <strain evidence="3">MELC-2E11</strain>
        <tissue evidence="3">Siphon/mantle</tissue>
    </source>
</reference>
<proteinExistence type="predicted"/>
<keyword evidence="1" id="KW-0175">Coiled coil</keyword>
<feature type="coiled-coil region" evidence="1">
    <location>
        <begin position="14"/>
        <end position="41"/>
    </location>
</feature>
<evidence type="ECO:0000313" key="4">
    <source>
        <dbReference type="Proteomes" id="UP001164746"/>
    </source>
</evidence>
<dbReference type="Proteomes" id="UP001164746">
    <property type="component" value="Chromosome 3"/>
</dbReference>
<evidence type="ECO:0000256" key="2">
    <source>
        <dbReference type="SAM" id="MobiDB-lite"/>
    </source>
</evidence>